<keyword evidence="3 6" id="KW-0812">Transmembrane</keyword>
<dbReference type="Proteomes" id="UP000226192">
    <property type="component" value="Unassembled WGS sequence"/>
</dbReference>
<dbReference type="InterPro" id="IPR020846">
    <property type="entry name" value="MFS_dom"/>
</dbReference>
<sequence length="540" mass="57125">MAPSAKHDDNEPLLASNSQHVADASIGAAESDEETLVHAEQMSLGRLALVIGIAYIGVLLGAIDQTIVATLSGPIASEFSSLSLLSYLVTAYLIASAACQPVSGRLTDIFGRGPSLALCNLLFALGNLICAMSHSEAAMIGGRVVAGLGGGGLMSISSFVASDLVPLRARGITQGACNLCWAAGGMLGGLFGGLFNDHSRWGWRLAFLIQVPFSLVSALLVALMVRVPPKMSNKSYLARIDFAGVFLSTAFLVLLLLGLSSGGNLVPWLHPLPLTAIPLSLVIFAAFIWTEYRASLPIIPIRLCLQRTIFASCMCNFFAVAAVTGALFHVPLFLQVMGDSATGAGLKIASSPVGVFVGSLTVGYIIKRTGRYVKLAIVSVAILALGIGILSFQGIGRPLWLSSVAFFVMGVGYGAMLTITLLACLASVSQSQQAVITSATYMARCLGATVGITIGSAVYQNILKARLWHRFAHYPNAADEVQRIRDDLSELKHLPDGWYPGVIASFMEAFEGLWLTLLAMSILSFVCVCAIRQHELRSTI</sequence>
<dbReference type="Pfam" id="PF07690">
    <property type="entry name" value="MFS_1"/>
    <property type="match status" value="1"/>
</dbReference>
<feature type="domain" description="Major facilitator superfamily (MFS) profile" evidence="7">
    <location>
        <begin position="50"/>
        <end position="536"/>
    </location>
</feature>
<dbReference type="PROSITE" id="PS50850">
    <property type="entry name" value="MFS"/>
    <property type="match status" value="1"/>
</dbReference>
<dbReference type="InterPro" id="IPR011701">
    <property type="entry name" value="MFS"/>
</dbReference>
<dbReference type="GO" id="GO:0000329">
    <property type="term" value="C:fungal-type vacuole membrane"/>
    <property type="evidence" value="ECO:0007669"/>
    <property type="project" value="TreeGrafter"/>
</dbReference>
<comment type="caution">
    <text evidence="8">The sequence shown here is derived from an EMBL/GenBank/DDBJ whole genome shotgun (WGS) entry which is preliminary data.</text>
</comment>
<accession>A0A2C5X9R4</accession>
<feature type="transmembrane region" description="Helical" evidence="6">
    <location>
        <begin position="237"/>
        <end position="259"/>
    </location>
</feature>
<evidence type="ECO:0000256" key="2">
    <source>
        <dbReference type="ARBA" id="ARBA00022448"/>
    </source>
</evidence>
<feature type="transmembrane region" description="Helical" evidence="6">
    <location>
        <begin position="373"/>
        <end position="392"/>
    </location>
</feature>
<evidence type="ECO:0000256" key="4">
    <source>
        <dbReference type="ARBA" id="ARBA00022989"/>
    </source>
</evidence>
<feature type="transmembrane region" description="Helical" evidence="6">
    <location>
        <begin position="75"/>
        <end position="95"/>
    </location>
</feature>
<reference evidence="8 9" key="1">
    <citation type="submission" date="2017-06" db="EMBL/GenBank/DDBJ databases">
        <title>Ant-infecting Ophiocordyceps genomes reveal a high diversity of potential behavioral manipulation genes and a possible major role for enterotoxins.</title>
        <authorList>
            <person name="De Bekker C."/>
            <person name="Evans H.C."/>
            <person name="Brachmann A."/>
            <person name="Hughes D.P."/>
        </authorList>
    </citation>
    <scope>NUCLEOTIDE SEQUENCE [LARGE SCALE GENOMIC DNA]</scope>
    <source>
        <strain evidence="8 9">Map64</strain>
    </source>
</reference>
<keyword evidence="5 6" id="KW-0472">Membrane</keyword>
<proteinExistence type="predicted"/>
<feature type="transmembrane region" description="Helical" evidence="6">
    <location>
        <begin position="176"/>
        <end position="195"/>
    </location>
</feature>
<dbReference type="Gene3D" id="1.20.1250.20">
    <property type="entry name" value="MFS general substrate transporter like domains"/>
    <property type="match status" value="2"/>
</dbReference>
<name>A0A2C5X9R4_9HYPO</name>
<keyword evidence="9" id="KW-1185">Reference proteome</keyword>
<evidence type="ECO:0000313" key="9">
    <source>
        <dbReference type="Proteomes" id="UP000226192"/>
    </source>
</evidence>
<feature type="transmembrane region" description="Helical" evidence="6">
    <location>
        <begin position="348"/>
        <end position="366"/>
    </location>
</feature>
<dbReference type="EMBL" id="NJET01000050">
    <property type="protein sequence ID" value="PHH63399.1"/>
    <property type="molecule type" value="Genomic_DNA"/>
</dbReference>
<feature type="transmembrane region" description="Helical" evidence="6">
    <location>
        <begin position="309"/>
        <end position="328"/>
    </location>
</feature>
<protein>
    <recommendedName>
        <fullName evidence="7">Major facilitator superfamily (MFS) profile domain-containing protein</fullName>
    </recommendedName>
</protein>
<feature type="transmembrane region" description="Helical" evidence="6">
    <location>
        <begin position="404"/>
        <end position="429"/>
    </location>
</feature>
<gene>
    <name evidence="8" type="ORF">CDD81_6000</name>
</gene>
<feature type="transmembrane region" description="Helical" evidence="6">
    <location>
        <begin position="271"/>
        <end position="289"/>
    </location>
</feature>
<evidence type="ECO:0000313" key="8">
    <source>
        <dbReference type="EMBL" id="PHH63399.1"/>
    </source>
</evidence>
<feature type="transmembrane region" description="Helical" evidence="6">
    <location>
        <begin position="44"/>
        <end position="63"/>
    </location>
</feature>
<dbReference type="SUPFAM" id="SSF103473">
    <property type="entry name" value="MFS general substrate transporter"/>
    <property type="match status" value="1"/>
</dbReference>
<evidence type="ECO:0000256" key="6">
    <source>
        <dbReference type="SAM" id="Phobius"/>
    </source>
</evidence>
<feature type="transmembrane region" description="Helical" evidence="6">
    <location>
        <begin position="512"/>
        <end position="531"/>
    </location>
</feature>
<evidence type="ECO:0000256" key="5">
    <source>
        <dbReference type="ARBA" id="ARBA00023136"/>
    </source>
</evidence>
<dbReference type="STRING" id="1399860.A0A2C5X9R4"/>
<keyword evidence="4 6" id="KW-1133">Transmembrane helix</keyword>
<dbReference type="PANTHER" id="PTHR23501:SF191">
    <property type="entry name" value="VACUOLAR BASIC AMINO ACID TRANSPORTER 4"/>
    <property type="match status" value="1"/>
</dbReference>
<organism evidence="8 9">
    <name type="scientific">Ophiocordyceps australis</name>
    <dbReference type="NCBI Taxonomy" id="1399860"/>
    <lineage>
        <taxon>Eukaryota</taxon>
        <taxon>Fungi</taxon>
        <taxon>Dikarya</taxon>
        <taxon>Ascomycota</taxon>
        <taxon>Pezizomycotina</taxon>
        <taxon>Sordariomycetes</taxon>
        <taxon>Hypocreomycetidae</taxon>
        <taxon>Hypocreales</taxon>
        <taxon>Ophiocordycipitaceae</taxon>
        <taxon>Ophiocordyceps</taxon>
    </lineage>
</organism>
<feature type="transmembrane region" description="Helical" evidence="6">
    <location>
        <begin position="441"/>
        <end position="459"/>
    </location>
</feature>
<evidence type="ECO:0000256" key="1">
    <source>
        <dbReference type="ARBA" id="ARBA00004127"/>
    </source>
</evidence>
<dbReference type="PANTHER" id="PTHR23501">
    <property type="entry name" value="MAJOR FACILITATOR SUPERFAMILY"/>
    <property type="match status" value="1"/>
</dbReference>
<dbReference type="GO" id="GO:0015174">
    <property type="term" value="F:basic amino acid transmembrane transporter activity"/>
    <property type="evidence" value="ECO:0007669"/>
    <property type="project" value="TreeGrafter"/>
</dbReference>
<dbReference type="InterPro" id="IPR036259">
    <property type="entry name" value="MFS_trans_sf"/>
</dbReference>
<comment type="subcellular location">
    <subcellularLocation>
        <location evidence="1">Endomembrane system</location>
        <topology evidence="1">Multi-pass membrane protein</topology>
    </subcellularLocation>
</comment>
<dbReference type="GO" id="GO:0012505">
    <property type="term" value="C:endomembrane system"/>
    <property type="evidence" value="ECO:0007669"/>
    <property type="project" value="UniProtKB-SubCell"/>
</dbReference>
<dbReference type="OrthoDB" id="3437016at2759"/>
<feature type="transmembrane region" description="Helical" evidence="6">
    <location>
        <begin position="201"/>
        <end position="225"/>
    </location>
</feature>
<keyword evidence="2" id="KW-0813">Transport</keyword>
<evidence type="ECO:0000256" key="3">
    <source>
        <dbReference type="ARBA" id="ARBA00022692"/>
    </source>
</evidence>
<dbReference type="AlphaFoldDB" id="A0A2C5X9R4"/>
<feature type="transmembrane region" description="Helical" evidence="6">
    <location>
        <begin position="140"/>
        <end position="164"/>
    </location>
</feature>
<feature type="transmembrane region" description="Helical" evidence="6">
    <location>
        <begin position="116"/>
        <end position="134"/>
    </location>
</feature>
<evidence type="ECO:0000259" key="7">
    <source>
        <dbReference type="PROSITE" id="PS50850"/>
    </source>
</evidence>